<keyword evidence="4" id="KW-1185">Reference proteome</keyword>
<evidence type="ECO:0000256" key="1">
    <source>
        <dbReference type="SAM" id="MobiDB-lite"/>
    </source>
</evidence>
<dbReference type="OrthoDB" id="3340520at2759"/>
<dbReference type="PANTHER" id="PTHR33973:SF4">
    <property type="entry name" value="OS07G0153300 PROTEIN"/>
    <property type="match status" value="1"/>
</dbReference>
<keyword evidence="2" id="KW-0732">Signal</keyword>
<evidence type="ECO:0000313" key="3">
    <source>
        <dbReference type="EMBL" id="PCH43094.1"/>
    </source>
</evidence>
<feature type="chain" id="PRO_5013756378" description="DUF1365-domain-containing protein" evidence="2">
    <location>
        <begin position="25"/>
        <end position="577"/>
    </location>
</feature>
<name>A0A2H3K226_WOLCO</name>
<dbReference type="OMA" id="GWLFGYG"/>
<dbReference type="EMBL" id="KB468135">
    <property type="protein sequence ID" value="PCH43094.1"/>
    <property type="molecule type" value="Genomic_DNA"/>
</dbReference>
<dbReference type="AlphaFoldDB" id="A0A2H3K226"/>
<evidence type="ECO:0000256" key="2">
    <source>
        <dbReference type="SAM" id="SignalP"/>
    </source>
</evidence>
<organism evidence="3 4">
    <name type="scientific">Wolfiporia cocos (strain MD-104)</name>
    <name type="common">Brown rot fungus</name>
    <dbReference type="NCBI Taxonomy" id="742152"/>
    <lineage>
        <taxon>Eukaryota</taxon>
        <taxon>Fungi</taxon>
        <taxon>Dikarya</taxon>
        <taxon>Basidiomycota</taxon>
        <taxon>Agaricomycotina</taxon>
        <taxon>Agaricomycetes</taxon>
        <taxon>Polyporales</taxon>
        <taxon>Phaeolaceae</taxon>
        <taxon>Wolfiporia</taxon>
    </lineage>
</organism>
<evidence type="ECO:0000313" key="4">
    <source>
        <dbReference type="Proteomes" id="UP000218811"/>
    </source>
</evidence>
<dbReference type="InterPro" id="IPR010775">
    <property type="entry name" value="DUF1365"/>
</dbReference>
<sequence length="577" mass="64791">MLTSIASVFAASFAAYRLFTVMTARPGQQNNTAAYAIESKVTHARIVPESATHAFTYPTLMFLVSLNALESHALDLVGGWVFGYGGLFWRLTGLRPSAYMADSGMRDSGIKEKLLSVLLVRGYPDARWELSDAWMWTSPSYMGFEGINPLTVYFCYNQESVLWLVVLEVHNTFGERHAYILEVGKSEDEQVAPGFCHQWTFPRQFHVSPFNDRLGFYTVSVTPPHSAPSFPIPSSTADSPSPPRPSIRIHLHPPSSASQSELGPPPPTAPGPLKLTALLRTTHATPLTTLNLLSALARQPFALFLSFVRILYQAWILHYHKRLDVHVRPEPLPGVQGWGRARANADAGTREADGEGARGGGIGWQKEGWFERYARERMCAFLMRRAEETGVAVELIAADPLYPPLVFRPAETACAQRKELTIWYLLPQFFTTVLLAPSVAHALLLGYTVEKLFVPSSLDLFRYVFSVAGTQEGHRPTALTYAQKLRTSSIPLSLLDAPEYEIPSTHPFDPDPSHRISTILNSARIWLVLALGRCEEWTYHIFRARFIPREEPWRRWHRALIAFEAQTKPEDVHVLNK</sequence>
<dbReference type="PANTHER" id="PTHR33973">
    <property type="entry name" value="OS07G0153300 PROTEIN"/>
    <property type="match status" value="1"/>
</dbReference>
<feature type="signal peptide" evidence="2">
    <location>
        <begin position="1"/>
        <end position="24"/>
    </location>
</feature>
<accession>A0A2H3K226</accession>
<protein>
    <recommendedName>
        <fullName evidence="5">DUF1365-domain-containing protein</fullName>
    </recommendedName>
</protein>
<evidence type="ECO:0008006" key="5">
    <source>
        <dbReference type="Google" id="ProtNLM"/>
    </source>
</evidence>
<proteinExistence type="predicted"/>
<feature type="region of interest" description="Disordered" evidence="1">
    <location>
        <begin position="229"/>
        <end position="273"/>
    </location>
</feature>
<gene>
    <name evidence="3" type="ORF">WOLCODRAFT_132652</name>
</gene>
<reference evidence="3 4" key="1">
    <citation type="journal article" date="2012" name="Science">
        <title>The Paleozoic origin of enzymatic lignin decomposition reconstructed from 31 fungal genomes.</title>
        <authorList>
            <person name="Floudas D."/>
            <person name="Binder M."/>
            <person name="Riley R."/>
            <person name="Barry K."/>
            <person name="Blanchette R.A."/>
            <person name="Henrissat B."/>
            <person name="Martinez A.T."/>
            <person name="Otillar R."/>
            <person name="Spatafora J.W."/>
            <person name="Yadav J.S."/>
            <person name="Aerts A."/>
            <person name="Benoit I."/>
            <person name="Boyd A."/>
            <person name="Carlson A."/>
            <person name="Copeland A."/>
            <person name="Coutinho P.M."/>
            <person name="de Vries R.P."/>
            <person name="Ferreira P."/>
            <person name="Findley K."/>
            <person name="Foster B."/>
            <person name="Gaskell J."/>
            <person name="Glotzer D."/>
            <person name="Gorecki P."/>
            <person name="Heitman J."/>
            <person name="Hesse C."/>
            <person name="Hori C."/>
            <person name="Igarashi K."/>
            <person name="Jurgens J.A."/>
            <person name="Kallen N."/>
            <person name="Kersten P."/>
            <person name="Kohler A."/>
            <person name="Kuees U."/>
            <person name="Kumar T.K.A."/>
            <person name="Kuo A."/>
            <person name="LaButti K."/>
            <person name="Larrondo L.F."/>
            <person name="Lindquist E."/>
            <person name="Ling A."/>
            <person name="Lombard V."/>
            <person name="Lucas S."/>
            <person name="Lundell T."/>
            <person name="Martin R."/>
            <person name="McLaughlin D.J."/>
            <person name="Morgenstern I."/>
            <person name="Morin E."/>
            <person name="Murat C."/>
            <person name="Nagy L.G."/>
            <person name="Nolan M."/>
            <person name="Ohm R.A."/>
            <person name="Patyshakuliyeva A."/>
            <person name="Rokas A."/>
            <person name="Ruiz-Duenas F.J."/>
            <person name="Sabat G."/>
            <person name="Salamov A."/>
            <person name="Samejima M."/>
            <person name="Schmutz J."/>
            <person name="Slot J.C."/>
            <person name="St John F."/>
            <person name="Stenlid J."/>
            <person name="Sun H."/>
            <person name="Sun S."/>
            <person name="Syed K."/>
            <person name="Tsang A."/>
            <person name="Wiebenga A."/>
            <person name="Young D."/>
            <person name="Pisabarro A."/>
            <person name="Eastwood D.C."/>
            <person name="Martin F."/>
            <person name="Cullen D."/>
            <person name="Grigoriev I.V."/>
            <person name="Hibbett D.S."/>
        </authorList>
    </citation>
    <scope>NUCLEOTIDE SEQUENCE [LARGE SCALE GENOMIC DNA]</scope>
    <source>
        <strain evidence="3 4">MD-104</strain>
    </source>
</reference>
<dbReference type="Pfam" id="PF07103">
    <property type="entry name" value="DUF1365"/>
    <property type="match status" value="1"/>
</dbReference>
<dbReference type="Proteomes" id="UP000218811">
    <property type="component" value="Unassembled WGS sequence"/>
</dbReference>